<dbReference type="PANTHER" id="PTHR32094:SF5">
    <property type="entry name" value="FANCONI ANEMIA GROUP E PROTEIN"/>
    <property type="match status" value="1"/>
</dbReference>
<dbReference type="AlphaFoldDB" id="A0A7L4BHS9"/>
<keyword evidence="3" id="KW-1185">Reference proteome</keyword>
<sequence length="222" mass="24155">PCPLCCPQLEGLCSFLQLSTCPEHLLVRFCGWLLALTPDLSYTSATILAEQLFLRRVLSLTQPPSRHLMAALASFCSKYSQPFCRVLVAAVLQEPGEGAEQTKLVCELVEECLEPDSVRLVLSQVLELPLSEKLLPVVQAVLGRQVRGPLLSPPGFLASFSPAGPRTGSPSLLVALFQEVLPPELFDLLVLTLCRQAPAFATSLNYAKLVTAMLTMYQSQVS</sequence>
<dbReference type="InterPro" id="IPR039685">
    <property type="entry name" value="FANCE"/>
</dbReference>
<reference evidence="2 3" key="1">
    <citation type="submission" date="2019-09" db="EMBL/GenBank/DDBJ databases">
        <title>Bird 10,000 Genomes (B10K) Project - Family phase.</title>
        <authorList>
            <person name="Zhang G."/>
        </authorList>
    </citation>
    <scope>NUCLEOTIDE SEQUENCE [LARGE SCALE GENOMIC DNA]</scope>
    <source>
        <strain evidence="2">B10K-DU-009-16</strain>
        <tissue evidence="2">Muscle</tissue>
    </source>
</reference>
<feature type="domain" description="Fanconi Anaemia group E protein C-terminal" evidence="1">
    <location>
        <begin position="7"/>
        <end position="147"/>
    </location>
</feature>
<name>A0A7L4BHS9_9CHAR</name>
<organism evidence="2 3">
    <name type="scientific">Phaetusa simplex</name>
    <name type="common">large-billed tern</name>
    <dbReference type="NCBI Taxonomy" id="297813"/>
    <lineage>
        <taxon>Eukaryota</taxon>
        <taxon>Metazoa</taxon>
        <taxon>Chordata</taxon>
        <taxon>Craniata</taxon>
        <taxon>Vertebrata</taxon>
        <taxon>Euteleostomi</taxon>
        <taxon>Archelosauria</taxon>
        <taxon>Archosauria</taxon>
        <taxon>Dinosauria</taxon>
        <taxon>Saurischia</taxon>
        <taxon>Theropoda</taxon>
        <taxon>Coelurosauria</taxon>
        <taxon>Aves</taxon>
        <taxon>Neognathae</taxon>
        <taxon>Neoaves</taxon>
        <taxon>Charadriiformes</taxon>
        <taxon>Laridae</taxon>
        <taxon>Phaetusa</taxon>
    </lineage>
</organism>
<dbReference type="GO" id="GO:0043240">
    <property type="term" value="C:Fanconi anaemia nuclear complex"/>
    <property type="evidence" value="ECO:0007669"/>
    <property type="project" value="InterPro"/>
</dbReference>
<accession>A0A7L4BHS9</accession>
<dbReference type="PANTHER" id="PTHR32094">
    <property type="entry name" value="FANCONI ANEMIA GROUP E PROTEIN"/>
    <property type="match status" value="1"/>
</dbReference>
<gene>
    <name evidence="2" type="primary">Fance</name>
    <name evidence="2" type="ORF">PHASIM_R05827</name>
</gene>
<dbReference type="EMBL" id="VZZW01002051">
    <property type="protein sequence ID" value="NXW36959.1"/>
    <property type="molecule type" value="Genomic_DNA"/>
</dbReference>
<dbReference type="Proteomes" id="UP000556165">
    <property type="component" value="Unassembled WGS sequence"/>
</dbReference>
<proteinExistence type="predicted"/>
<evidence type="ECO:0000313" key="2">
    <source>
        <dbReference type="EMBL" id="NXW36959.1"/>
    </source>
</evidence>
<feature type="non-terminal residue" evidence="2">
    <location>
        <position position="1"/>
    </location>
</feature>
<evidence type="ECO:0000313" key="3">
    <source>
        <dbReference type="Proteomes" id="UP000556165"/>
    </source>
</evidence>
<dbReference type="Pfam" id="PF11510">
    <property type="entry name" value="FA_FANCE"/>
    <property type="match status" value="1"/>
</dbReference>
<dbReference type="Gene3D" id="1.25.40.480">
    <property type="match status" value="2"/>
</dbReference>
<comment type="caution">
    <text evidence="2">The sequence shown here is derived from an EMBL/GenBank/DDBJ whole genome shotgun (WGS) entry which is preliminary data.</text>
</comment>
<evidence type="ECO:0000259" key="1">
    <source>
        <dbReference type="Pfam" id="PF11510"/>
    </source>
</evidence>
<feature type="non-terminal residue" evidence="2">
    <location>
        <position position="222"/>
    </location>
</feature>
<dbReference type="GO" id="GO:0036297">
    <property type="term" value="P:interstrand cross-link repair"/>
    <property type="evidence" value="ECO:0007669"/>
    <property type="project" value="InterPro"/>
</dbReference>
<dbReference type="InterPro" id="IPR021025">
    <property type="entry name" value="Fanconi_anaemia_gr_E_prot_C"/>
</dbReference>
<protein>
    <submittedName>
        <fullName evidence="2">FANCE protein</fullName>
    </submittedName>
</protein>